<comment type="caution">
    <text evidence="4">The sequence shown here is derived from an EMBL/GenBank/DDBJ whole genome shotgun (WGS) entry which is preliminary data.</text>
</comment>
<dbReference type="GO" id="GO:0005524">
    <property type="term" value="F:ATP binding"/>
    <property type="evidence" value="ECO:0007669"/>
    <property type="project" value="UniProtKB-KW"/>
</dbReference>
<dbReference type="InterPro" id="IPR002586">
    <property type="entry name" value="CobQ/CobB/MinD/ParA_Nub-bd_dom"/>
</dbReference>
<dbReference type="Gene3D" id="3.40.50.300">
    <property type="entry name" value="P-loop containing nucleotide triphosphate hydrolases"/>
    <property type="match status" value="1"/>
</dbReference>
<dbReference type="PANTHER" id="PTHR43384:SF4">
    <property type="entry name" value="CELLULOSE BIOSYNTHESIS PROTEIN BCSQ-RELATED"/>
    <property type="match status" value="1"/>
</dbReference>
<dbReference type="AlphaFoldDB" id="A0A7W9AIT5"/>
<dbReference type="Pfam" id="PF01656">
    <property type="entry name" value="CbiA"/>
    <property type="match status" value="1"/>
</dbReference>
<proteinExistence type="predicted"/>
<evidence type="ECO:0000256" key="1">
    <source>
        <dbReference type="ARBA" id="ARBA00022741"/>
    </source>
</evidence>
<dbReference type="RefSeq" id="WP_184018916.1">
    <property type="nucleotide sequence ID" value="NZ_JACIJC010000004.1"/>
</dbReference>
<dbReference type="GO" id="GO:0005829">
    <property type="term" value="C:cytosol"/>
    <property type="evidence" value="ECO:0007669"/>
    <property type="project" value="TreeGrafter"/>
</dbReference>
<dbReference type="EMBL" id="JACIJC010000004">
    <property type="protein sequence ID" value="MBB5686459.1"/>
    <property type="molecule type" value="Genomic_DNA"/>
</dbReference>
<evidence type="ECO:0000259" key="3">
    <source>
        <dbReference type="Pfam" id="PF01656"/>
    </source>
</evidence>
<evidence type="ECO:0000256" key="2">
    <source>
        <dbReference type="ARBA" id="ARBA00022840"/>
    </source>
</evidence>
<keyword evidence="1" id="KW-0547">Nucleotide-binding</keyword>
<name>A0A7W9AIT5_9SPHN</name>
<gene>
    <name evidence="4" type="ORF">FHS49_002483</name>
</gene>
<accession>A0A7W9AIT5</accession>
<keyword evidence="4" id="KW-0282">Flagellum</keyword>
<reference evidence="4 5" key="1">
    <citation type="submission" date="2020-08" db="EMBL/GenBank/DDBJ databases">
        <title>Genomic Encyclopedia of Type Strains, Phase IV (KMG-IV): sequencing the most valuable type-strain genomes for metagenomic binning, comparative biology and taxonomic classification.</title>
        <authorList>
            <person name="Goeker M."/>
        </authorList>
    </citation>
    <scope>NUCLEOTIDE SEQUENCE [LARGE SCALE GENOMIC DNA]</scope>
    <source>
        <strain evidence="4 5">DSM 25079</strain>
    </source>
</reference>
<dbReference type="InterPro" id="IPR050625">
    <property type="entry name" value="ParA/MinD_ATPase"/>
</dbReference>
<keyword evidence="5" id="KW-1185">Reference proteome</keyword>
<dbReference type="InterPro" id="IPR027417">
    <property type="entry name" value="P-loop_NTPase"/>
</dbReference>
<dbReference type="GO" id="GO:0051782">
    <property type="term" value="P:negative regulation of cell division"/>
    <property type="evidence" value="ECO:0007669"/>
    <property type="project" value="TreeGrafter"/>
</dbReference>
<evidence type="ECO:0000313" key="4">
    <source>
        <dbReference type="EMBL" id="MBB5686459.1"/>
    </source>
</evidence>
<keyword evidence="4" id="KW-0969">Cilium</keyword>
<evidence type="ECO:0000313" key="5">
    <source>
        <dbReference type="Proteomes" id="UP000549617"/>
    </source>
</evidence>
<feature type="domain" description="CobQ/CobB/MinD/ParA nucleotide binding" evidence="3">
    <location>
        <begin position="10"/>
        <end position="222"/>
    </location>
</feature>
<dbReference type="GO" id="GO:0016887">
    <property type="term" value="F:ATP hydrolysis activity"/>
    <property type="evidence" value="ECO:0007669"/>
    <property type="project" value="TreeGrafter"/>
</dbReference>
<keyword evidence="2" id="KW-0067">ATP-binding</keyword>
<sequence>MSAYERARVIAFASGKGGVGKTNIAVNLSVALARMNRRTMLMDCDFGMANAAIMLGINAGVDLERFAAGHADLESIMLQGPGGLHLIPGGSAGSLPPSRHKLRRRLALEMRLRAHALDYVIVDTPSGVSPQGVSTIADSDRVLLIVSAEPTTFMDAYATLKLLTLEYGCRSVSVIANTVDDEAAGRDLFNRFSDVASRFLTSELHFLGSIPRDEHMRAAVFRKHCCLDAFPESRASAAIQRIAVALDRDRIAPTIGGDRFFALEMQDAD</sequence>
<dbReference type="SUPFAM" id="SSF52540">
    <property type="entry name" value="P-loop containing nucleoside triphosphate hydrolases"/>
    <property type="match status" value="1"/>
</dbReference>
<protein>
    <submittedName>
        <fullName evidence="4">Flagellar biosynthesis protein FlhG</fullName>
    </submittedName>
</protein>
<dbReference type="GO" id="GO:0009898">
    <property type="term" value="C:cytoplasmic side of plasma membrane"/>
    <property type="evidence" value="ECO:0007669"/>
    <property type="project" value="TreeGrafter"/>
</dbReference>
<keyword evidence="4" id="KW-0966">Cell projection</keyword>
<dbReference type="PIRSF" id="PIRSF003092">
    <property type="entry name" value="MinD"/>
    <property type="match status" value="1"/>
</dbReference>
<organism evidence="4 5">
    <name type="scientific">Sphingobium boeckii</name>
    <dbReference type="NCBI Taxonomy" id="1082345"/>
    <lineage>
        <taxon>Bacteria</taxon>
        <taxon>Pseudomonadati</taxon>
        <taxon>Pseudomonadota</taxon>
        <taxon>Alphaproteobacteria</taxon>
        <taxon>Sphingomonadales</taxon>
        <taxon>Sphingomonadaceae</taxon>
        <taxon>Sphingobium</taxon>
    </lineage>
</organism>
<dbReference type="Proteomes" id="UP000549617">
    <property type="component" value="Unassembled WGS sequence"/>
</dbReference>
<dbReference type="PANTHER" id="PTHR43384">
    <property type="entry name" value="SEPTUM SITE-DETERMINING PROTEIN MIND HOMOLOG, CHLOROPLASTIC-RELATED"/>
    <property type="match status" value="1"/>
</dbReference>
<dbReference type="InterPro" id="IPR025501">
    <property type="entry name" value="MinD_FleN"/>
</dbReference>